<dbReference type="Pfam" id="PF01553">
    <property type="entry name" value="Acyltransferase"/>
    <property type="match status" value="1"/>
</dbReference>
<dbReference type="PANTHER" id="PTHR11011:SF45">
    <property type="entry name" value="FATTY ACYL-COA REDUCTASE CG8306-RELATED"/>
    <property type="match status" value="1"/>
</dbReference>
<keyword evidence="1" id="KW-0560">Oxidoreductase</keyword>
<reference evidence="3 4" key="1">
    <citation type="submission" date="2024-01" db="EMBL/GenBank/DDBJ databases">
        <title>Complete genome of Cladobotryum mycophilum ATHUM6906.</title>
        <authorList>
            <person name="Christinaki A.C."/>
            <person name="Myridakis A.I."/>
            <person name="Kouvelis V.N."/>
        </authorList>
    </citation>
    <scope>NUCLEOTIDE SEQUENCE [LARGE SCALE GENOMIC DNA]</scope>
    <source>
        <strain evidence="3 4">ATHUM6906</strain>
    </source>
</reference>
<dbReference type="Proteomes" id="UP001338125">
    <property type="component" value="Unassembled WGS sequence"/>
</dbReference>
<keyword evidence="1" id="KW-0521">NADP</keyword>
<dbReference type="InterPro" id="IPR036291">
    <property type="entry name" value="NAD(P)-bd_dom_sf"/>
</dbReference>
<evidence type="ECO:0000259" key="2">
    <source>
        <dbReference type="SMART" id="SM00563"/>
    </source>
</evidence>
<accession>A0ABR0SCU9</accession>
<name>A0ABR0SCU9_9HYPO</name>
<dbReference type="Pfam" id="PF07993">
    <property type="entry name" value="NAD_binding_4"/>
    <property type="match status" value="1"/>
</dbReference>
<keyword evidence="1" id="KW-0444">Lipid biosynthesis</keyword>
<dbReference type="InterPro" id="IPR026055">
    <property type="entry name" value="FAR"/>
</dbReference>
<comment type="catalytic activity">
    <reaction evidence="1">
        <text>a long-chain fatty acyl-CoA + 2 NADPH + 2 H(+) = a long-chain primary fatty alcohol + 2 NADP(+) + CoA</text>
        <dbReference type="Rhea" id="RHEA:52716"/>
        <dbReference type="ChEBI" id="CHEBI:15378"/>
        <dbReference type="ChEBI" id="CHEBI:57287"/>
        <dbReference type="ChEBI" id="CHEBI:57783"/>
        <dbReference type="ChEBI" id="CHEBI:58349"/>
        <dbReference type="ChEBI" id="CHEBI:77396"/>
        <dbReference type="ChEBI" id="CHEBI:83139"/>
        <dbReference type="EC" id="1.2.1.84"/>
    </reaction>
</comment>
<dbReference type="PANTHER" id="PTHR11011">
    <property type="entry name" value="MALE STERILITY PROTEIN 2-RELATED"/>
    <property type="match status" value="1"/>
</dbReference>
<dbReference type="InterPro" id="IPR002123">
    <property type="entry name" value="Plipid/glycerol_acylTrfase"/>
</dbReference>
<gene>
    <name evidence="3" type="ORF">PT974_08251</name>
</gene>
<dbReference type="InterPro" id="IPR013120">
    <property type="entry name" value="FAR_NAD-bd"/>
</dbReference>
<comment type="caution">
    <text evidence="3">The sequence shown here is derived from an EMBL/GenBank/DDBJ whole genome shotgun (WGS) entry which is preliminary data.</text>
</comment>
<proteinExistence type="inferred from homology"/>
<dbReference type="Gene3D" id="3.40.50.720">
    <property type="entry name" value="NAD(P)-binding Rossmann-like Domain"/>
    <property type="match status" value="1"/>
</dbReference>
<dbReference type="SMART" id="SM00563">
    <property type="entry name" value="PlsC"/>
    <property type="match status" value="1"/>
</dbReference>
<dbReference type="CDD" id="cd05236">
    <property type="entry name" value="FAR-N_SDR_e"/>
    <property type="match status" value="1"/>
</dbReference>
<evidence type="ECO:0000313" key="4">
    <source>
        <dbReference type="Proteomes" id="UP001338125"/>
    </source>
</evidence>
<evidence type="ECO:0000256" key="1">
    <source>
        <dbReference type="RuleBase" id="RU363097"/>
    </source>
</evidence>
<dbReference type="EC" id="1.2.1.84" evidence="1"/>
<dbReference type="SUPFAM" id="SSF51735">
    <property type="entry name" value="NAD(P)-binding Rossmann-fold domains"/>
    <property type="match status" value="1"/>
</dbReference>
<dbReference type="EMBL" id="JAVFKD010000014">
    <property type="protein sequence ID" value="KAK5989988.1"/>
    <property type="molecule type" value="Genomic_DNA"/>
</dbReference>
<sequence>MSRTKTSRRSGNVIFLTGVTGFLGKVVLEELIRRREELNLEKVFVLIRPKKVARDSEVSLPSTRFEKEIANSECFLRLPADWTSLVEPVFGDLERPLCGLDDSVRERICEETTHIIHCAACVQFNLPLEEAIAINVKGTLGVLNLAQSCSKLQRMIYTSTAYVHPHKDDNHPVYETLCPLGRWKSAQALLDDFDSGTATQADIMQSTGHPNTYSLSKCITEHMLLTNRGSTRVTIVRPSIIAASFKYPCPGWTDSITAITGIVFAFAEGVSDLNGKMDSTPDVVPVDVVTDFMLEEAFAPEGSPETNIVYCVAGIEDCTSTDEFTALGAQYAQQPQLRLNYGPESPAAWLGRHLRTTVPLNLVQLFFRLVGDQRGYARIARGKHQLAVLNENFEYFSTRNFRFVPRGPTAYQNIPGYSHRNYLLSTMRGLQHHVLRTSRLRGRISAETVLAGRQSRSNNHGILTLLSPRSTWFIRIAAIATERILNRIFDKVMIDQESFHQTMENYFPASLDQKLVVLPTYQSYLDFLLCHFVFFTFPYLGIKVPRVGVSRDFSSVPIVGRLLTAMGAFFVKTGTGKPDPQLDEQIQELADQNESIMTFVQGTRSSSRQLEQPRRGFLRALQKTGKPFSVLPISISYERRPEEEDLLGQVQGSEKSRPGFLGFCWWTLKMMLGMVKLGRVHIKCGKMLDLAPDTDVRTLSRDLMAELQANNVITTYHLDSFLDSQRGRPVARCPTTSTSQVGMPWLRTQLEQRGATVLEGSLSAPNKRRAVNPLQELTLRNQWIQSFYRDMLILYPNNPAVTRHGQDEALENLLNCLLEPICADYVAVARAFLSSNDTVTIPSLKSQMSPTCQFQNAEACLRLLVEDGIIKQQNKTSYSLADEERLGAFITSCQL</sequence>
<feature type="domain" description="Phospholipid/glycerol acyltransferase" evidence="2">
    <location>
        <begin position="515"/>
        <end position="638"/>
    </location>
</feature>
<dbReference type="SUPFAM" id="SSF69593">
    <property type="entry name" value="Glycerol-3-phosphate (1)-acyltransferase"/>
    <property type="match status" value="1"/>
</dbReference>
<protein>
    <recommendedName>
        <fullName evidence="1">Fatty acyl-CoA reductase</fullName>
        <ecNumber evidence="1">1.2.1.84</ecNumber>
    </recommendedName>
</protein>
<organism evidence="3 4">
    <name type="scientific">Cladobotryum mycophilum</name>
    <dbReference type="NCBI Taxonomy" id="491253"/>
    <lineage>
        <taxon>Eukaryota</taxon>
        <taxon>Fungi</taxon>
        <taxon>Dikarya</taxon>
        <taxon>Ascomycota</taxon>
        <taxon>Pezizomycotina</taxon>
        <taxon>Sordariomycetes</taxon>
        <taxon>Hypocreomycetidae</taxon>
        <taxon>Hypocreales</taxon>
        <taxon>Hypocreaceae</taxon>
        <taxon>Cladobotryum</taxon>
    </lineage>
</organism>
<comment type="similarity">
    <text evidence="1">Belongs to the fatty acyl-CoA reductase family.</text>
</comment>
<keyword evidence="4" id="KW-1185">Reference proteome</keyword>
<evidence type="ECO:0000313" key="3">
    <source>
        <dbReference type="EMBL" id="KAK5989988.1"/>
    </source>
</evidence>
<keyword evidence="1" id="KW-0443">Lipid metabolism</keyword>
<comment type="function">
    <text evidence="1">Catalyzes the reduction of fatty acyl-CoA to fatty alcohols.</text>
</comment>